<gene>
    <name evidence="2" type="ORF">CKAN_00531800</name>
</gene>
<dbReference type="EMBL" id="QPKB01000002">
    <property type="protein sequence ID" value="RWR76856.1"/>
    <property type="molecule type" value="Genomic_DNA"/>
</dbReference>
<organism evidence="2 3">
    <name type="scientific">Cinnamomum micranthum f. kanehirae</name>
    <dbReference type="NCBI Taxonomy" id="337451"/>
    <lineage>
        <taxon>Eukaryota</taxon>
        <taxon>Viridiplantae</taxon>
        <taxon>Streptophyta</taxon>
        <taxon>Embryophyta</taxon>
        <taxon>Tracheophyta</taxon>
        <taxon>Spermatophyta</taxon>
        <taxon>Magnoliopsida</taxon>
        <taxon>Magnoliidae</taxon>
        <taxon>Laurales</taxon>
        <taxon>Lauraceae</taxon>
        <taxon>Cinnamomum</taxon>
    </lineage>
</organism>
<comment type="caution">
    <text evidence="2">The sequence shown here is derived from an EMBL/GenBank/DDBJ whole genome shotgun (WGS) entry which is preliminary data.</text>
</comment>
<feature type="compositionally biased region" description="Polar residues" evidence="1">
    <location>
        <begin position="76"/>
        <end position="88"/>
    </location>
</feature>
<sequence length="110" mass="11947">MDSNSKAVSTPLLKSYQESRLPNPSRSCLAKCDGVDELLKISRYAAKIILSSSPKPPLSTPASNPLNPELAFPTRPSASTNSSRTSMPSMRHHPISLFTYGGGSLYYFVK</sequence>
<evidence type="ECO:0000313" key="2">
    <source>
        <dbReference type="EMBL" id="RWR76856.1"/>
    </source>
</evidence>
<keyword evidence="3" id="KW-1185">Reference proteome</keyword>
<accession>A0A3S3MXN6</accession>
<feature type="region of interest" description="Disordered" evidence="1">
    <location>
        <begin position="52"/>
        <end position="95"/>
    </location>
</feature>
<protein>
    <submittedName>
        <fullName evidence="2">Peroxisomal membrane protein 11A</fullName>
    </submittedName>
</protein>
<dbReference type="Proteomes" id="UP000283530">
    <property type="component" value="Unassembled WGS sequence"/>
</dbReference>
<proteinExistence type="predicted"/>
<dbReference type="STRING" id="337451.A0A3S3MXN6"/>
<dbReference type="OrthoDB" id="411017at2759"/>
<dbReference type="AlphaFoldDB" id="A0A3S3MXN6"/>
<evidence type="ECO:0000256" key="1">
    <source>
        <dbReference type="SAM" id="MobiDB-lite"/>
    </source>
</evidence>
<reference evidence="2 3" key="1">
    <citation type="journal article" date="2019" name="Nat. Plants">
        <title>Stout camphor tree genome fills gaps in understanding of flowering plant genome evolution.</title>
        <authorList>
            <person name="Chaw S.M."/>
            <person name="Liu Y.C."/>
            <person name="Wu Y.W."/>
            <person name="Wang H.Y."/>
            <person name="Lin C.I."/>
            <person name="Wu C.S."/>
            <person name="Ke H.M."/>
            <person name="Chang L.Y."/>
            <person name="Hsu C.Y."/>
            <person name="Yang H.T."/>
            <person name="Sudianto E."/>
            <person name="Hsu M.H."/>
            <person name="Wu K.P."/>
            <person name="Wang L.N."/>
            <person name="Leebens-Mack J.H."/>
            <person name="Tsai I.J."/>
        </authorList>
    </citation>
    <scope>NUCLEOTIDE SEQUENCE [LARGE SCALE GENOMIC DNA]</scope>
    <source>
        <strain evidence="3">cv. Chaw 1501</strain>
        <tissue evidence="2">Young leaves</tissue>
    </source>
</reference>
<name>A0A3S3MXN6_9MAGN</name>
<evidence type="ECO:0000313" key="3">
    <source>
        <dbReference type="Proteomes" id="UP000283530"/>
    </source>
</evidence>
<feature type="region of interest" description="Disordered" evidence="1">
    <location>
        <begin position="1"/>
        <end position="24"/>
    </location>
</feature>